<keyword evidence="7 12" id="KW-0479">Metal-binding</keyword>
<dbReference type="PANTHER" id="PTHR18968">
    <property type="entry name" value="THIAMINE PYROPHOSPHATE ENZYMES"/>
    <property type="match status" value="1"/>
</dbReference>
<dbReference type="Gene3D" id="3.40.50.970">
    <property type="match status" value="2"/>
</dbReference>
<evidence type="ECO:0000256" key="1">
    <source>
        <dbReference type="ARBA" id="ARBA00004974"/>
    </source>
</evidence>
<evidence type="ECO:0000256" key="12">
    <source>
        <dbReference type="RuleBase" id="RU003591"/>
    </source>
</evidence>
<dbReference type="CDD" id="cd02015">
    <property type="entry name" value="TPP_AHAS"/>
    <property type="match status" value="1"/>
</dbReference>
<name>A0ABT7SK31_9CELL</name>
<dbReference type="Pfam" id="PF00205">
    <property type="entry name" value="TPP_enzyme_M"/>
    <property type="match status" value="1"/>
</dbReference>
<feature type="domain" description="Thiamine pyrophosphate enzyme central" evidence="14">
    <location>
        <begin position="245"/>
        <end position="380"/>
    </location>
</feature>
<dbReference type="InterPro" id="IPR012001">
    <property type="entry name" value="Thiamin_PyroP_enz_TPP-bd_dom"/>
</dbReference>
<dbReference type="Pfam" id="PF02775">
    <property type="entry name" value="TPP_enzyme_C"/>
    <property type="match status" value="1"/>
</dbReference>
<evidence type="ECO:0000256" key="6">
    <source>
        <dbReference type="ARBA" id="ARBA00022679"/>
    </source>
</evidence>
<dbReference type="InterPro" id="IPR011766">
    <property type="entry name" value="TPP_enzyme_TPP-bd"/>
</dbReference>
<comment type="caution">
    <text evidence="17">The sequence shown here is derived from an EMBL/GenBank/DDBJ whole genome shotgun (WGS) entry which is preliminary data.</text>
</comment>
<keyword evidence="5 12" id="KW-0028">Amino-acid biosynthesis</keyword>
<dbReference type="InterPro" id="IPR000399">
    <property type="entry name" value="TPP-bd_CS"/>
</dbReference>
<dbReference type="InterPro" id="IPR012000">
    <property type="entry name" value="Thiamin_PyroP_enz_cen_dom"/>
</dbReference>
<evidence type="ECO:0000259" key="16">
    <source>
        <dbReference type="Pfam" id="PF02776"/>
    </source>
</evidence>
<comment type="catalytic activity">
    <reaction evidence="11 12">
        <text>2 pyruvate + H(+) = (2S)-2-acetolactate + CO2</text>
        <dbReference type="Rhea" id="RHEA:25249"/>
        <dbReference type="ChEBI" id="CHEBI:15361"/>
        <dbReference type="ChEBI" id="CHEBI:15378"/>
        <dbReference type="ChEBI" id="CHEBI:16526"/>
        <dbReference type="ChEBI" id="CHEBI:58476"/>
        <dbReference type="EC" id="2.2.1.6"/>
    </reaction>
</comment>
<dbReference type="Gene3D" id="3.40.50.1220">
    <property type="entry name" value="TPP-binding domain"/>
    <property type="match status" value="1"/>
</dbReference>
<dbReference type="RefSeq" id="WP_289456796.1">
    <property type="nucleotide sequence ID" value="NZ_JAUCGQ010000004.1"/>
</dbReference>
<keyword evidence="9 12" id="KW-0786">Thiamine pyrophosphate</keyword>
<dbReference type="InterPro" id="IPR029061">
    <property type="entry name" value="THDP-binding"/>
</dbReference>
<evidence type="ECO:0000256" key="11">
    <source>
        <dbReference type="ARBA" id="ARBA00048670"/>
    </source>
</evidence>
<dbReference type="InterPro" id="IPR029035">
    <property type="entry name" value="DHS-like_NAD/FAD-binding_dom"/>
</dbReference>
<gene>
    <name evidence="17" type="ORF">QRT04_16545</name>
</gene>
<evidence type="ECO:0000256" key="8">
    <source>
        <dbReference type="ARBA" id="ARBA00022842"/>
    </source>
</evidence>
<keyword evidence="8 12" id="KW-0460">Magnesium</keyword>
<evidence type="ECO:0000256" key="2">
    <source>
        <dbReference type="ARBA" id="ARBA00005025"/>
    </source>
</evidence>
<dbReference type="InterPro" id="IPR045229">
    <property type="entry name" value="TPP_enz"/>
</dbReference>
<dbReference type="InterPro" id="IPR012846">
    <property type="entry name" value="Acetolactate_synth_lsu"/>
</dbReference>
<evidence type="ECO:0000313" key="17">
    <source>
        <dbReference type="EMBL" id="MDM7856550.1"/>
    </source>
</evidence>
<accession>A0ABT7SK31</accession>
<protein>
    <recommendedName>
        <fullName evidence="4 12">Acetolactate synthase</fullName>
        <ecNumber evidence="4 12">2.2.1.6</ecNumber>
    </recommendedName>
</protein>
<sequence>MVQGPHPAPPRTPAPPAPGAPAAGASTAGVGQVVAQRAAAPAAPSASSAPAGEVVTGAQSIVRSLEEAGVDVVFGIPGGAILPTYDPLMDSKKVRHILVRHEQGGGHAAEGYASATGRVGVCMATSGPGATNLVTAIADAHMDSVPMVAITGQVGASLIGTDAFQEADIVGITLPITKHNYLVTNPDDIPRTIAEAFHIAGSGRPGPVLVDIAKSAMQAMTTFSWPTDINLPGYHPVTKPHAKQIREAARLLATARRPVLYVGGGVIRARAAAELRALVDASGAPVVTTLMARGALPDTHPQHLGMPGMHGTVAAVAALQKADLVVALGARFDDRVTGQLSSFAPGATIVHADIDPAEIGKNRAVDVPIVGDLKEVLGDLLPELQREQGQHGLPDLEAWWKQLDAWRETFPLGYEEPSDGHLAPQYVIQRIGELSGPEAIYVAGVGQHQMWAAQFIKYERPNAWLNSGGAGTMGYSVPAAMGAKVGQPDRTVWAIDGDGCFQMTNQELATCTINEIPIKVAVINNSSLGMVRQWQTLFYESRYSNTDLHTGHGTVHIPDFVKLADAYGAVGLRCETKADVDATIKRALEIDDQPVVVDFTVSRDAMVWPMVAAGVSNDAIQYARGISPAWDRED</sequence>
<dbReference type="PANTHER" id="PTHR18968:SF13">
    <property type="entry name" value="ACETOLACTATE SYNTHASE CATALYTIC SUBUNIT, MITOCHONDRIAL"/>
    <property type="match status" value="1"/>
</dbReference>
<comment type="cofactor">
    <cofactor evidence="12">
        <name>Mg(2+)</name>
        <dbReference type="ChEBI" id="CHEBI:18420"/>
    </cofactor>
    <text evidence="12">Binds 1 Mg(2+) ion per subunit.</text>
</comment>
<evidence type="ECO:0000256" key="5">
    <source>
        <dbReference type="ARBA" id="ARBA00022605"/>
    </source>
</evidence>
<feature type="region of interest" description="Disordered" evidence="13">
    <location>
        <begin position="1"/>
        <end position="28"/>
    </location>
</feature>
<evidence type="ECO:0000313" key="18">
    <source>
        <dbReference type="Proteomes" id="UP001529338"/>
    </source>
</evidence>
<reference evidence="17 18" key="1">
    <citation type="submission" date="2023-06" db="EMBL/GenBank/DDBJ databases">
        <title>Cellulomonas sp. MW4 Whole genome sequence.</title>
        <authorList>
            <person name="Park S."/>
        </authorList>
    </citation>
    <scope>NUCLEOTIDE SEQUENCE [LARGE SCALE GENOMIC DNA]</scope>
    <source>
        <strain evidence="17 18">MW4</strain>
    </source>
</reference>
<evidence type="ECO:0000256" key="13">
    <source>
        <dbReference type="SAM" id="MobiDB-lite"/>
    </source>
</evidence>
<comment type="cofactor">
    <cofactor evidence="12">
        <name>thiamine diphosphate</name>
        <dbReference type="ChEBI" id="CHEBI:58937"/>
    </cofactor>
    <text evidence="12">Binds 1 thiamine pyrophosphate per subunit.</text>
</comment>
<feature type="compositionally biased region" description="Pro residues" evidence="13">
    <location>
        <begin position="1"/>
        <end position="19"/>
    </location>
</feature>
<dbReference type="SUPFAM" id="SSF52467">
    <property type="entry name" value="DHS-like NAD/FAD-binding domain"/>
    <property type="match status" value="1"/>
</dbReference>
<feature type="domain" description="Thiamine pyrophosphate enzyme N-terminal TPP-binding" evidence="16">
    <location>
        <begin position="56"/>
        <end position="170"/>
    </location>
</feature>
<keyword evidence="18" id="KW-1185">Reference proteome</keyword>
<dbReference type="EMBL" id="JAUCGQ010000004">
    <property type="protein sequence ID" value="MDM7856550.1"/>
    <property type="molecule type" value="Genomic_DNA"/>
</dbReference>
<organism evidence="17 18">
    <name type="scientific">Cellulomonas alba</name>
    <dbReference type="NCBI Taxonomy" id="3053467"/>
    <lineage>
        <taxon>Bacteria</taxon>
        <taxon>Bacillati</taxon>
        <taxon>Actinomycetota</taxon>
        <taxon>Actinomycetes</taxon>
        <taxon>Micrococcales</taxon>
        <taxon>Cellulomonadaceae</taxon>
        <taxon>Cellulomonas</taxon>
    </lineage>
</organism>
<dbReference type="CDD" id="cd07035">
    <property type="entry name" value="TPP_PYR_POX_like"/>
    <property type="match status" value="1"/>
</dbReference>
<dbReference type="InterPro" id="IPR039368">
    <property type="entry name" value="AHAS_TPP"/>
</dbReference>
<comment type="similarity">
    <text evidence="3 12">Belongs to the TPP enzyme family.</text>
</comment>
<evidence type="ECO:0000256" key="4">
    <source>
        <dbReference type="ARBA" id="ARBA00013145"/>
    </source>
</evidence>
<feature type="domain" description="Thiamine pyrophosphate enzyme TPP-binding" evidence="15">
    <location>
        <begin position="444"/>
        <end position="599"/>
    </location>
</feature>
<proteinExistence type="inferred from homology"/>
<keyword evidence="10 12" id="KW-0100">Branched-chain amino acid biosynthesis</keyword>
<evidence type="ECO:0000259" key="15">
    <source>
        <dbReference type="Pfam" id="PF02775"/>
    </source>
</evidence>
<evidence type="ECO:0000256" key="9">
    <source>
        <dbReference type="ARBA" id="ARBA00023052"/>
    </source>
</evidence>
<dbReference type="EC" id="2.2.1.6" evidence="4 12"/>
<dbReference type="Pfam" id="PF02776">
    <property type="entry name" value="TPP_enzyme_N"/>
    <property type="match status" value="1"/>
</dbReference>
<evidence type="ECO:0000259" key="14">
    <source>
        <dbReference type="Pfam" id="PF00205"/>
    </source>
</evidence>
<evidence type="ECO:0000256" key="3">
    <source>
        <dbReference type="ARBA" id="ARBA00007812"/>
    </source>
</evidence>
<dbReference type="SUPFAM" id="SSF52518">
    <property type="entry name" value="Thiamin diphosphate-binding fold (THDP-binding)"/>
    <property type="match status" value="2"/>
</dbReference>
<dbReference type="PROSITE" id="PS00187">
    <property type="entry name" value="TPP_ENZYMES"/>
    <property type="match status" value="1"/>
</dbReference>
<comment type="pathway">
    <text evidence="2 12">Amino-acid biosynthesis; L-valine biosynthesis; L-valine from pyruvate: step 1/4.</text>
</comment>
<evidence type="ECO:0000256" key="7">
    <source>
        <dbReference type="ARBA" id="ARBA00022723"/>
    </source>
</evidence>
<keyword evidence="6 12" id="KW-0808">Transferase</keyword>
<comment type="pathway">
    <text evidence="1 12">Amino-acid biosynthesis; L-isoleucine biosynthesis; L-isoleucine from 2-oxobutanoate: step 1/4.</text>
</comment>
<evidence type="ECO:0000256" key="10">
    <source>
        <dbReference type="ARBA" id="ARBA00023304"/>
    </source>
</evidence>
<dbReference type="Proteomes" id="UP001529338">
    <property type="component" value="Unassembled WGS sequence"/>
</dbReference>
<dbReference type="NCBIfam" id="TIGR00118">
    <property type="entry name" value="acolac_lg"/>
    <property type="match status" value="1"/>
</dbReference>
<dbReference type="NCBIfam" id="NF005860">
    <property type="entry name" value="PRK07789.1"/>
    <property type="match status" value="1"/>
</dbReference>